<dbReference type="PATRIC" id="fig|1208321.3.peg.589"/>
<gene>
    <name evidence="1" type="ORF">D104_02935</name>
</gene>
<evidence type="ECO:0000313" key="1">
    <source>
        <dbReference type="EMBL" id="ETI61859.1"/>
    </source>
</evidence>
<accession>W1S1H8</accession>
<proteinExistence type="predicted"/>
<dbReference type="EMBL" id="AYOZ01000003">
    <property type="protein sequence ID" value="ETI61859.1"/>
    <property type="molecule type" value="Genomic_DNA"/>
</dbReference>
<dbReference type="OrthoDB" id="4070623at2"/>
<protein>
    <submittedName>
        <fullName evidence="1">Uncharacterized protein</fullName>
    </submittedName>
</protein>
<evidence type="ECO:0000313" key="2">
    <source>
        <dbReference type="Proteomes" id="UP000018857"/>
    </source>
</evidence>
<dbReference type="Proteomes" id="UP000018857">
    <property type="component" value="Unassembled WGS sequence"/>
</dbReference>
<dbReference type="eggNOG" id="COG3500">
    <property type="taxonomic scope" value="Bacteria"/>
</dbReference>
<dbReference type="STRING" id="1208321.D104_02935"/>
<name>W1S1H8_9GAMM</name>
<organism evidence="1 2">
    <name type="scientific">Marinomonas profundimaris</name>
    <dbReference type="NCBI Taxonomy" id="1208321"/>
    <lineage>
        <taxon>Bacteria</taxon>
        <taxon>Pseudomonadati</taxon>
        <taxon>Pseudomonadota</taxon>
        <taxon>Gammaproteobacteria</taxon>
        <taxon>Oceanospirillales</taxon>
        <taxon>Oceanospirillaceae</taxon>
        <taxon>Marinomonas</taxon>
    </lineage>
</organism>
<reference evidence="1 2" key="1">
    <citation type="journal article" date="2014" name="Genome Announc.">
        <title>Draft Genome Sequence of Marinomonas sp. Strain D104, a Polycyclic Aromatic Hydrocarbon-Degrading Bacterium from the Deep-Sea Sediment of the Arctic Ocean.</title>
        <authorList>
            <person name="Dong C."/>
            <person name="Bai X."/>
            <person name="Lai Q."/>
            <person name="Xie Y."/>
            <person name="Chen X."/>
            <person name="Shao Z."/>
        </authorList>
    </citation>
    <scope>NUCLEOTIDE SEQUENCE [LARGE SCALE GENOMIC DNA]</scope>
    <source>
        <strain evidence="1 2">D104</strain>
    </source>
</reference>
<comment type="caution">
    <text evidence="1">The sequence shown here is derived from an EMBL/GenBank/DDBJ whole genome shotgun (WGS) entry which is preliminary data.</text>
</comment>
<dbReference type="RefSeq" id="WP_024022799.1">
    <property type="nucleotide sequence ID" value="NZ_AYOZ01000003.1"/>
</dbReference>
<keyword evidence="2" id="KW-1185">Reference proteome</keyword>
<sequence length="347" mass="37784">MGLNNPSNYLPSVRVSGAGEGIINNRLTSWERIDAAGTQSDQLTLHIDTTGQTGLPKEGAVLTWQEGYGDNLIDKGQFKITRIVPKLFPPSVTIVATAAPFQVEDKTGFKERRTRTFENVSLADLFRQVVTPHGFSPRVAKEFESVVLEHMDQTDETDSAFLTRIARERDAIAKPVNDLYVLAKRGQVNTITGQAIPPVVVGVPSQNKPSEGQFINCQLDRPSRSAITGVKANWTNNNTGEEHTVQVGTAPYKKLRQSYDNPTTAQQACQDDLIKSQRQGSSVTLDLPGNPKLVAEGILTLNDTFPPEMKGNGSIDKVTARGDSKAGYRCTVVASEIVCGVRDKSFA</sequence>
<dbReference type="AlphaFoldDB" id="W1S1H8"/>
<dbReference type="SUPFAM" id="SSF69279">
    <property type="entry name" value="Phage tail proteins"/>
    <property type="match status" value="1"/>
</dbReference>